<dbReference type="Pfam" id="PF04977">
    <property type="entry name" value="DivIC"/>
    <property type="match status" value="1"/>
</dbReference>
<feature type="coiled-coil region" evidence="7">
    <location>
        <begin position="26"/>
        <end position="67"/>
    </location>
</feature>
<dbReference type="PANTHER" id="PTHR37485">
    <property type="entry name" value="CELL DIVISION PROTEIN FTSB"/>
    <property type="match status" value="1"/>
</dbReference>
<dbReference type="InterPro" id="IPR007060">
    <property type="entry name" value="FtsL/DivIC"/>
</dbReference>
<evidence type="ECO:0000313" key="9">
    <source>
        <dbReference type="Proteomes" id="UP000288587"/>
    </source>
</evidence>
<dbReference type="GO" id="GO:0032153">
    <property type="term" value="C:cell division site"/>
    <property type="evidence" value="ECO:0007669"/>
    <property type="project" value="UniProtKB-UniRule"/>
</dbReference>
<evidence type="ECO:0000256" key="6">
    <source>
        <dbReference type="ARBA" id="ARBA00023306"/>
    </source>
</evidence>
<comment type="similarity">
    <text evidence="7">Belongs to the FtsB family.</text>
</comment>
<dbReference type="GO" id="GO:0005886">
    <property type="term" value="C:plasma membrane"/>
    <property type="evidence" value="ECO:0007669"/>
    <property type="project" value="UniProtKB-SubCell"/>
</dbReference>
<dbReference type="OrthoDB" id="7061211at2"/>
<keyword evidence="2 7" id="KW-0132">Cell division</keyword>
<keyword evidence="7" id="KW-0997">Cell inner membrane</keyword>
<comment type="subunit">
    <text evidence="7">Part of a complex composed of FtsB, FtsL and FtsQ.</text>
</comment>
<dbReference type="InterPro" id="IPR023081">
    <property type="entry name" value="Cell_div_FtsB"/>
</dbReference>
<accession>A0A3S2UHF1</accession>
<evidence type="ECO:0000313" key="8">
    <source>
        <dbReference type="EMBL" id="RVT88139.1"/>
    </source>
</evidence>
<evidence type="ECO:0000256" key="7">
    <source>
        <dbReference type="HAMAP-Rule" id="MF_00599"/>
    </source>
</evidence>
<sequence length="85" mass="9531">MAVLLGLALLGVQGQMWFGKQSASHVAELRQALAAQESKNQATRQQLVRLRAELKDLREGLEMVEEKARGELGMVKPDEIYVRLK</sequence>
<evidence type="ECO:0000256" key="5">
    <source>
        <dbReference type="ARBA" id="ARBA00023136"/>
    </source>
</evidence>
<gene>
    <name evidence="7" type="primary">ftsB</name>
    <name evidence="8" type="ORF">EOD73_03805</name>
</gene>
<dbReference type="AlphaFoldDB" id="A0A3S2UHF1"/>
<feature type="topological domain" description="Periplasmic" evidence="7">
    <location>
        <begin position="19"/>
        <end position="85"/>
    </location>
</feature>
<feature type="topological domain" description="Cytoplasmic" evidence="7">
    <location>
        <begin position="1"/>
        <end position="3"/>
    </location>
</feature>
<dbReference type="HAMAP" id="MF_00599">
    <property type="entry name" value="FtsB"/>
    <property type="match status" value="1"/>
</dbReference>
<dbReference type="EMBL" id="SACM01000001">
    <property type="protein sequence ID" value="RVT88139.1"/>
    <property type="molecule type" value="Genomic_DNA"/>
</dbReference>
<keyword evidence="4 7" id="KW-1133">Transmembrane helix</keyword>
<comment type="caution">
    <text evidence="8">The sequence shown here is derived from an EMBL/GenBank/DDBJ whole genome shotgun (WGS) entry which is preliminary data.</text>
</comment>
<proteinExistence type="inferred from homology"/>
<organism evidence="8 9">
    <name type="scientific">Inhella crocodyli</name>
    <dbReference type="NCBI Taxonomy" id="2499851"/>
    <lineage>
        <taxon>Bacteria</taxon>
        <taxon>Pseudomonadati</taxon>
        <taxon>Pseudomonadota</taxon>
        <taxon>Betaproteobacteria</taxon>
        <taxon>Burkholderiales</taxon>
        <taxon>Sphaerotilaceae</taxon>
        <taxon>Inhella</taxon>
    </lineage>
</organism>
<dbReference type="GO" id="GO:0043093">
    <property type="term" value="P:FtsZ-dependent cytokinesis"/>
    <property type="evidence" value="ECO:0007669"/>
    <property type="project" value="UniProtKB-UniRule"/>
</dbReference>
<evidence type="ECO:0000256" key="2">
    <source>
        <dbReference type="ARBA" id="ARBA00022618"/>
    </source>
</evidence>
<comment type="function">
    <text evidence="7">Essential cell division protein. May link together the upstream cell division proteins, which are predominantly cytoplasmic, with the downstream cell division proteins, which are predominantly periplasmic.</text>
</comment>
<keyword evidence="9" id="KW-1185">Reference proteome</keyword>
<keyword evidence="3 7" id="KW-0812">Transmembrane</keyword>
<evidence type="ECO:0000256" key="4">
    <source>
        <dbReference type="ARBA" id="ARBA00022989"/>
    </source>
</evidence>
<dbReference type="Proteomes" id="UP000288587">
    <property type="component" value="Unassembled WGS sequence"/>
</dbReference>
<keyword evidence="5 7" id="KW-0472">Membrane</keyword>
<protein>
    <recommendedName>
        <fullName evidence="7">Cell division protein FtsB</fullName>
    </recommendedName>
</protein>
<evidence type="ECO:0000256" key="1">
    <source>
        <dbReference type="ARBA" id="ARBA00022475"/>
    </source>
</evidence>
<reference evidence="8 9" key="1">
    <citation type="submission" date="2019-01" db="EMBL/GenBank/DDBJ databases">
        <authorList>
            <person name="Chen W.-M."/>
        </authorList>
    </citation>
    <scope>NUCLEOTIDE SEQUENCE [LARGE SCALE GENOMIC DNA]</scope>
    <source>
        <strain evidence="8 9">CCP-18</strain>
    </source>
</reference>
<evidence type="ECO:0000256" key="3">
    <source>
        <dbReference type="ARBA" id="ARBA00022692"/>
    </source>
</evidence>
<name>A0A3S2UHF1_9BURK</name>
<dbReference type="PANTHER" id="PTHR37485:SF1">
    <property type="entry name" value="CELL DIVISION PROTEIN FTSB"/>
    <property type="match status" value="1"/>
</dbReference>
<dbReference type="GO" id="GO:0030428">
    <property type="term" value="C:cell septum"/>
    <property type="evidence" value="ECO:0007669"/>
    <property type="project" value="TreeGrafter"/>
</dbReference>
<keyword evidence="7" id="KW-0175">Coiled coil</keyword>
<dbReference type="RefSeq" id="WP_127681001.1">
    <property type="nucleotide sequence ID" value="NZ_SACM01000001.1"/>
</dbReference>
<comment type="subcellular location">
    <subcellularLocation>
        <location evidence="7">Cell inner membrane</location>
        <topology evidence="7">Single-pass type II membrane protein</topology>
    </subcellularLocation>
    <text evidence="7">Localizes to the division septum.</text>
</comment>
<keyword evidence="6 7" id="KW-0131">Cell cycle</keyword>
<keyword evidence="1 7" id="KW-1003">Cell membrane</keyword>